<reference evidence="1" key="2">
    <citation type="submission" date="2020-11" db="EMBL/GenBank/DDBJ databases">
        <authorList>
            <consortium name="DOE Joint Genome Institute"/>
            <person name="Kuo A."/>
            <person name="Miyauchi S."/>
            <person name="Kiss E."/>
            <person name="Drula E."/>
            <person name="Kohler A."/>
            <person name="Sanchez-Garcia M."/>
            <person name="Andreopoulos B."/>
            <person name="Barry K.W."/>
            <person name="Bonito G."/>
            <person name="Buee M."/>
            <person name="Carver A."/>
            <person name="Chen C."/>
            <person name="Cichocki N."/>
            <person name="Clum A."/>
            <person name="Culley D."/>
            <person name="Crous P.W."/>
            <person name="Fauchery L."/>
            <person name="Girlanda M."/>
            <person name="Hayes R."/>
            <person name="Keri Z."/>
            <person name="Labutti K."/>
            <person name="Lipzen A."/>
            <person name="Lombard V."/>
            <person name="Magnuson J."/>
            <person name="Maillard F."/>
            <person name="Morin E."/>
            <person name="Murat C."/>
            <person name="Nolan M."/>
            <person name="Ohm R."/>
            <person name="Pangilinan J."/>
            <person name="Pereira M."/>
            <person name="Perotto S."/>
            <person name="Peter M."/>
            <person name="Riley R."/>
            <person name="Sitrit Y."/>
            <person name="Stielow B."/>
            <person name="Szollosi G."/>
            <person name="Zifcakova L."/>
            <person name="Stursova M."/>
            <person name="Spatafora J.W."/>
            <person name="Tedersoo L."/>
            <person name="Vaario L.-M."/>
            <person name="Yamada A."/>
            <person name="Yan M."/>
            <person name="Wang P."/>
            <person name="Xu J."/>
            <person name="Bruns T."/>
            <person name="Baldrian P."/>
            <person name="Vilgalys R."/>
            <person name="Henrissat B."/>
            <person name="Grigoriev I.V."/>
            <person name="Hibbett D."/>
            <person name="Nagy L.G."/>
            <person name="Martin F.M."/>
        </authorList>
    </citation>
    <scope>NUCLEOTIDE SEQUENCE</scope>
    <source>
        <strain evidence="1">UH-Tt-Lm1</strain>
    </source>
</reference>
<dbReference type="EMBL" id="WIUZ02000007">
    <property type="protein sequence ID" value="KAF9785085.1"/>
    <property type="molecule type" value="Genomic_DNA"/>
</dbReference>
<organism evidence="1 3">
    <name type="scientific">Thelephora terrestris</name>
    <dbReference type="NCBI Taxonomy" id="56493"/>
    <lineage>
        <taxon>Eukaryota</taxon>
        <taxon>Fungi</taxon>
        <taxon>Dikarya</taxon>
        <taxon>Basidiomycota</taxon>
        <taxon>Agaricomycotina</taxon>
        <taxon>Agaricomycetes</taxon>
        <taxon>Thelephorales</taxon>
        <taxon>Thelephoraceae</taxon>
        <taxon>Thelephora</taxon>
    </lineage>
</organism>
<name>A0A9P6L0I0_9AGAM</name>
<proteinExistence type="predicted"/>
<reference evidence="1" key="1">
    <citation type="journal article" date="2020" name="Nat. Commun.">
        <title>Large-scale genome sequencing of mycorrhizal fungi provides insights into the early evolution of symbiotic traits.</title>
        <authorList>
            <person name="Miyauchi S."/>
            <person name="Kiss E."/>
            <person name="Kuo A."/>
            <person name="Drula E."/>
            <person name="Kohler A."/>
            <person name="Sanchez-Garcia M."/>
            <person name="Morin E."/>
            <person name="Andreopoulos B."/>
            <person name="Barry K.W."/>
            <person name="Bonito G."/>
            <person name="Buee M."/>
            <person name="Carver A."/>
            <person name="Chen C."/>
            <person name="Cichocki N."/>
            <person name="Clum A."/>
            <person name="Culley D."/>
            <person name="Crous P.W."/>
            <person name="Fauchery L."/>
            <person name="Girlanda M."/>
            <person name="Hayes R.D."/>
            <person name="Keri Z."/>
            <person name="LaButti K."/>
            <person name="Lipzen A."/>
            <person name="Lombard V."/>
            <person name="Magnuson J."/>
            <person name="Maillard F."/>
            <person name="Murat C."/>
            <person name="Nolan M."/>
            <person name="Ohm R.A."/>
            <person name="Pangilinan J."/>
            <person name="Pereira M.F."/>
            <person name="Perotto S."/>
            <person name="Peter M."/>
            <person name="Pfister S."/>
            <person name="Riley R."/>
            <person name="Sitrit Y."/>
            <person name="Stielow J.B."/>
            <person name="Szollosi G."/>
            <person name="Zifcakova L."/>
            <person name="Stursova M."/>
            <person name="Spatafora J.W."/>
            <person name="Tedersoo L."/>
            <person name="Vaario L.M."/>
            <person name="Yamada A."/>
            <person name="Yan M."/>
            <person name="Wang P."/>
            <person name="Xu J."/>
            <person name="Bruns T."/>
            <person name="Baldrian P."/>
            <person name="Vilgalys R."/>
            <person name="Dunand C."/>
            <person name="Henrissat B."/>
            <person name="Grigoriev I.V."/>
            <person name="Hibbett D."/>
            <person name="Nagy L.G."/>
            <person name="Martin F.M."/>
        </authorList>
    </citation>
    <scope>NUCLEOTIDE SEQUENCE</scope>
    <source>
        <strain evidence="1">UH-Tt-Lm1</strain>
    </source>
</reference>
<protein>
    <submittedName>
        <fullName evidence="1">Uncharacterized protein</fullName>
    </submittedName>
</protein>
<dbReference type="AlphaFoldDB" id="A0A9P6L0I0"/>
<keyword evidence="3" id="KW-1185">Reference proteome</keyword>
<dbReference type="OrthoDB" id="3162605at2759"/>
<evidence type="ECO:0000313" key="3">
    <source>
        <dbReference type="Proteomes" id="UP000736335"/>
    </source>
</evidence>
<comment type="caution">
    <text evidence="1">The sequence shown here is derived from an EMBL/GenBank/DDBJ whole genome shotgun (WGS) entry which is preliminary data.</text>
</comment>
<accession>A0A9P6L0I0</accession>
<evidence type="ECO:0000313" key="1">
    <source>
        <dbReference type="EMBL" id="KAF9777313.1"/>
    </source>
</evidence>
<sequence length="114" mass="12635">MGSSGVLLNERPPYSAVLKREGMGVIAGSNCSSVSGHCVSPYDHKLSSRSRHREYSIPLEQRALKVMRHQDHVGPLKEAWISGPRTPTAEQFANDLTRPQLVAVTDNLTLNTYY</sequence>
<evidence type="ECO:0000313" key="2">
    <source>
        <dbReference type="EMBL" id="KAF9785085.1"/>
    </source>
</evidence>
<gene>
    <name evidence="2" type="ORF">BJ322DRAFT_1061233</name>
    <name evidence="1" type="ORF">BJ322DRAFT_1097134</name>
</gene>
<dbReference type="EMBL" id="WIUZ02000050">
    <property type="protein sequence ID" value="KAF9777313.1"/>
    <property type="molecule type" value="Genomic_DNA"/>
</dbReference>
<dbReference type="Proteomes" id="UP000736335">
    <property type="component" value="Unassembled WGS sequence"/>
</dbReference>